<evidence type="ECO:0000313" key="3">
    <source>
        <dbReference type="Proteomes" id="UP001107558"/>
    </source>
</evidence>
<keyword evidence="1" id="KW-0732">Signal</keyword>
<evidence type="ECO:0000313" key="2">
    <source>
        <dbReference type="EMBL" id="KAG5667594.1"/>
    </source>
</evidence>
<name>A0A9J6BD17_POLVA</name>
<feature type="chain" id="PRO_5039895835" description="Secreted protein" evidence="1">
    <location>
        <begin position="20"/>
        <end position="247"/>
    </location>
</feature>
<protein>
    <recommendedName>
        <fullName evidence="4">Secreted protein</fullName>
    </recommendedName>
</protein>
<feature type="signal peptide" evidence="1">
    <location>
        <begin position="1"/>
        <end position="19"/>
    </location>
</feature>
<organism evidence="2 3">
    <name type="scientific">Polypedilum vanderplanki</name>
    <name type="common">Sleeping chironomid midge</name>
    <dbReference type="NCBI Taxonomy" id="319348"/>
    <lineage>
        <taxon>Eukaryota</taxon>
        <taxon>Metazoa</taxon>
        <taxon>Ecdysozoa</taxon>
        <taxon>Arthropoda</taxon>
        <taxon>Hexapoda</taxon>
        <taxon>Insecta</taxon>
        <taxon>Pterygota</taxon>
        <taxon>Neoptera</taxon>
        <taxon>Endopterygota</taxon>
        <taxon>Diptera</taxon>
        <taxon>Nematocera</taxon>
        <taxon>Chironomoidea</taxon>
        <taxon>Chironomidae</taxon>
        <taxon>Chironominae</taxon>
        <taxon>Polypedilum</taxon>
        <taxon>Polypedilum</taxon>
    </lineage>
</organism>
<gene>
    <name evidence="2" type="ORF">PVAND_015570</name>
</gene>
<dbReference type="Proteomes" id="UP001107558">
    <property type="component" value="Chromosome 4"/>
</dbReference>
<evidence type="ECO:0008006" key="4">
    <source>
        <dbReference type="Google" id="ProtNLM"/>
    </source>
</evidence>
<keyword evidence="3" id="KW-1185">Reference proteome</keyword>
<accession>A0A9J6BD17</accession>
<dbReference type="EMBL" id="JADBJN010000004">
    <property type="protein sequence ID" value="KAG5667594.1"/>
    <property type="molecule type" value="Genomic_DNA"/>
</dbReference>
<comment type="caution">
    <text evidence="2">The sequence shown here is derived from an EMBL/GenBank/DDBJ whole genome shotgun (WGS) entry which is preliminary data.</text>
</comment>
<sequence length="247" mass="29071">MFLIKLICLVVLIINFVSSETLEENLLTYYNTLYRAFENDTIPNSDFKIKAIKADRECLKKKLKIDNLQNDQQKFDDSMLEVLGDKRFEIFRISLQLCIENEISNEFQEKIHKEEKPNYAANLKCFKQALSEIEPNSPLIDSFEASLDIKDDCETFLDAAVSKNEMWIKVAHEVHNNIYNLTVCNPEEFLPLDHSKLMFLKFVIMANEKFSNEILNAEKEIWVKGIKKYAEIEIDCFMRELRNEFKN</sequence>
<reference evidence="2" key="1">
    <citation type="submission" date="2021-03" db="EMBL/GenBank/DDBJ databases">
        <title>Chromosome level genome of the anhydrobiotic midge Polypedilum vanderplanki.</title>
        <authorList>
            <person name="Yoshida Y."/>
            <person name="Kikawada T."/>
            <person name="Gusev O."/>
        </authorList>
    </citation>
    <scope>NUCLEOTIDE SEQUENCE</scope>
    <source>
        <strain evidence="2">NIAS01</strain>
        <tissue evidence="2">Whole body or cell culture</tissue>
    </source>
</reference>
<evidence type="ECO:0000256" key="1">
    <source>
        <dbReference type="SAM" id="SignalP"/>
    </source>
</evidence>
<proteinExistence type="predicted"/>
<dbReference type="AlphaFoldDB" id="A0A9J6BD17"/>